<keyword evidence="5" id="KW-1133">Transmembrane helix</keyword>
<evidence type="ECO:0000313" key="9">
    <source>
        <dbReference type="Proteomes" id="UP000237350"/>
    </source>
</evidence>
<proteinExistence type="inferred from homology"/>
<reference evidence="9" key="1">
    <citation type="submission" date="2015-12" db="EMBL/GenBank/DDBJ databases">
        <authorList>
            <person name="Lodha T.D."/>
            <person name="Chintalapati S."/>
            <person name="Chintalapati V.R."/>
            <person name="Sravanthi T."/>
        </authorList>
    </citation>
    <scope>NUCLEOTIDE SEQUENCE [LARGE SCALE GENOMIC DNA]</scope>
    <source>
        <strain evidence="9">JC133</strain>
    </source>
</reference>
<evidence type="ECO:0008006" key="10">
    <source>
        <dbReference type="Google" id="ProtNLM"/>
    </source>
</evidence>
<keyword evidence="3" id="KW-1003">Cell membrane</keyword>
<sequence length="138" mass="14660">MSIDMTPLIDVLFMLLLFFVLTSVFVDPAVPVNLPLSREDSSLPGAAPDIAITVDGGGRLRVNGEGVCLESLEGFLFSWFGSSRDGAGGVSPVVSIRGDEGAAYGVIFSVIDLLKEFGIERINLSHRTGDVAGTDEIW</sequence>
<dbReference type="Pfam" id="PF02472">
    <property type="entry name" value="ExbD"/>
    <property type="match status" value="1"/>
</dbReference>
<evidence type="ECO:0000256" key="1">
    <source>
        <dbReference type="ARBA" id="ARBA00004162"/>
    </source>
</evidence>
<dbReference type="Gene3D" id="3.30.420.270">
    <property type="match status" value="1"/>
</dbReference>
<evidence type="ECO:0000313" key="8">
    <source>
        <dbReference type="EMBL" id="POQ98412.1"/>
    </source>
</evidence>
<gene>
    <name evidence="8" type="ORF">AU468_13745</name>
</gene>
<keyword evidence="7" id="KW-0813">Transport</keyword>
<comment type="subcellular location">
    <subcellularLocation>
        <location evidence="1">Cell membrane</location>
        <topology evidence="1">Single-pass membrane protein</topology>
    </subcellularLocation>
    <subcellularLocation>
        <location evidence="7">Cell membrane</location>
        <topology evidence="7">Single-pass type II membrane protein</topology>
    </subcellularLocation>
</comment>
<organism evidence="8 9">
    <name type="scientific">Alkalispirochaeta sphaeroplastigenens</name>
    <dbReference type="NCBI Taxonomy" id="1187066"/>
    <lineage>
        <taxon>Bacteria</taxon>
        <taxon>Pseudomonadati</taxon>
        <taxon>Spirochaetota</taxon>
        <taxon>Spirochaetia</taxon>
        <taxon>Spirochaetales</taxon>
        <taxon>Spirochaetaceae</taxon>
        <taxon>Alkalispirochaeta</taxon>
    </lineage>
</organism>
<dbReference type="Proteomes" id="UP000237350">
    <property type="component" value="Unassembled WGS sequence"/>
</dbReference>
<evidence type="ECO:0000256" key="7">
    <source>
        <dbReference type="RuleBase" id="RU003879"/>
    </source>
</evidence>
<dbReference type="GO" id="GO:0005886">
    <property type="term" value="C:plasma membrane"/>
    <property type="evidence" value="ECO:0007669"/>
    <property type="project" value="UniProtKB-SubCell"/>
</dbReference>
<dbReference type="AlphaFoldDB" id="A0A2S4JFW7"/>
<keyword evidence="9" id="KW-1185">Reference proteome</keyword>
<evidence type="ECO:0000256" key="4">
    <source>
        <dbReference type="ARBA" id="ARBA00022692"/>
    </source>
</evidence>
<evidence type="ECO:0000256" key="5">
    <source>
        <dbReference type="ARBA" id="ARBA00022989"/>
    </source>
</evidence>
<dbReference type="PANTHER" id="PTHR30558">
    <property type="entry name" value="EXBD MEMBRANE COMPONENT OF PMF-DRIVEN MACROMOLECULE IMPORT SYSTEM"/>
    <property type="match status" value="1"/>
</dbReference>
<evidence type="ECO:0000256" key="3">
    <source>
        <dbReference type="ARBA" id="ARBA00022475"/>
    </source>
</evidence>
<protein>
    <recommendedName>
        <fullName evidence="10">Biopolymer transporter ExbD</fullName>
    </recommendedName>
</protein>
<accession>A0A2S4JFW7</accession>
<evidence type="ECO:0000256" key="6">
    <source>
        <dbReference type="ARBA" id="ARBA00023136"/>
    </source>
</evidence>
<evidence type="ECO:0000256" key="2">
    <source>
        <dbReference type="ARBA" id="ARBA00005811"/>
    </source>
</evidence>
<name>A0A2S4JFW7_9SPIO</name>
<keyword evidence="6" id="KW-0472">Membrane</keyword>
<comment type="caution">
    <text evidence="8">The sequence shown here is derived from an EMBL/GenBank/DDBJ whole genome shotgun (WGS) entry which is preliminary data.</text>
</comment>
<comment type="similarity">
    <text evidence="2 7">Belongs to the ExbD/TolR family.</text>
</comment>
<dbReference type="GO" id="GO:0022857">
    <property type="term" value="F:transmembrane transporter activity"/>
    <property type="evidence" value="ECO:0007669"/>
    <property type="project" value="InterPro"/>
</dbReference>
<dbReference type="EMBL" id="LPWH01000123">
    <property type="protein sequence ID" value="POQ98412.1"/>
    <property type="molecule type" value="Genomic_DNA"/>
</dbReference>
<dbReference type="GO" id="GO:0015031">
    <property type="term" value="P:protein transport"/>
    <property type="evidence" value="ECO:0007669"/>
    <property type="project" value="UniProtKB-KW"/>
</dbReference>
<dbReference type="InterPro" id="IPR003400">
    <property type="entry name" value="ExbD"/>
</dbReference>
<keyword evidence="7" id="KW-0653">Protein transport</keyword>
<keyword evidence="4 7" id="KW-0812">Transmembrane</keyword>